<evidence type="ECO:0000313" key="4">
    <source>
        <dbReference type="Proteomes" id="UP000749453"/>
    </source>
</evidence>
<keyword evidence="1" id="KW-0732">Signal</keyword>
<evidence type="ECO:0008006" key="6">
    <source>
        <dbReference type="Google" id="ProtNLM"/>
    </source>
</evidence>
<dbReference type="PROSITE" id="PS51257">
    <property type="entry name" value="PROKAR_LIPOPROTEIN"/>
    <property type="match status" value="1"/>
</dbReference>
<dbReference type="Proteomes" id="UP000784064">
    <property type="component" value="Unassembled WGS sequence"/>
</dbReference>
<reference evidence="2" key="2">
    <citation type="submission" date="2021-01" db="EMBL/GenBank/DDBJ databases">
        <authorList>
            <person name="Yu Y."/>
        </authorList>
    </citation>
    <scope>NUCLEOTIDE SEQUENCE</scope>
    <source>
        <strain evidence="2">As-5</strain>
        <strain evidence="3">As-6</strain>
    </source>
</reference>
<reference evidence="4" key="1">
    <citation type="submission" date="2021-01" db="EMBL/GenBank/DDBJ databases">
        <title>Stenotrophomonas maltophilia.</title>
        <authorList>
            <person name="Yu Y."/>
        </authorList>
    </citation>
    <scope>NUCLEOTIDE SEQUENCE [LARGE SCALE GENOMIC DNA]</scope>
    <source>
        <strain evidence="4">As-6</strain>
    </source>
</reference>
<organism evidence="2 5">
    <name type="scientific">Stenotrophomonas lactitubi</name>
    <dbReference type="NCBI Taxonomy" id="2045214"/>
    <lineage>
        <taxon>Bacteria</taxon>
        <taxon>Pseudomonadati</taxon>
        <taxon>Pseudomonadota</taxon>
        <taxon>Gammaproteobacteria</taxon>
        <taxon>Lysobacterales</taxon>
        <taxon>Lysobacteraceae</taxon>
        <taxon>Stenotrophomonas</taxon>
    </lineage>
</organism>
<dbReference type="RefSeq" id="WP_205406393.1">
    <property type="nucleotide sequence ID" value="NZ_JAFFTA010000012.1"/>
</dbReference>
<dbReference type="Proteomes" id="UP000749453">
    <property type="component" value="Unassembled WGS sequence"/>
</dbReference>
<accession>A0AAW4GHA2</accession>
<feature type="chain" id="PRO_5043576832" description="DUF1311 domain-containing protein" evidence="1">
    <location>
        <begin position="23"/>
        <end position="177"/>
    </location>
</feature>
<dbReference type="EMBL" id="JAFFTA010000012">
    <property type="protein sequence ID" value="MBM9913399.1"/>
    <property type="molecule type" value="Genomic_DNA"/>
</dbReference>
<protein>
    <recommendedName>
        <fullName evidence="6">DUF1311 domain-containing protein</fullName>
    </recommendedName>
</protein>
<proteinExistence type="predicted"/>
<name>A0AAW4GHA2_9GAMM</name>
<gene>
    <name evidence="2" type="ORF">JJW18_07930</name>
    <name evidence="3" type="ORF">JJW19_13750</name>
</gene>
<evidence type="ECO:0000313" key="3">
    <source>
        <dbReference type="EMBL" id="MBM9939210.1"/>
    </source>
</evidence>
<evidence type="ECO:0000256" key="1">
    <source>
        <dbReference type="SAM" id="SignalP"/>
    </source>
</evidence>
<comment type="caution">
    <text evidence="2">The sequence shown here is derived from an EMBL/GenBank/DDBJ whole genome shotgun (WGS) entry which is preliminary data.</text>
</comment>
<evidence type="ECO:0000313" key="2">
    <source>
        <dbReference type="EMBL" id="MBM9913399.1"/>
    </source>
</evidence>
<feature type="signal peptide" evidence="1">
    <location>
        <begin position="1"/>
        <end position="22"/>
    </location>
</feature>
<dbReference type="EMBL" id="JAFFTB010000022">
    <property type="protein sequence ID" value="MBM9939210.1"/>
    <property type="molecule type" value="Genomic_DNA"/>
</dbReference>
<dbReference type="AlphaFoldDB" id="A0AAW4GHA2"/>
<keyword evidence="4" id="KW-1185">Reference proteome</keyword>
<sequence length="177" mass="18677">MPIKRAALIACLSLLAACSPQAADSTGEVAADAVTQPAIADSAAAALAPAADEADAAVTLAGTLDEDQQARAAAGCSVPDDVAFLQDIRIYCDMPADVQAFIVRENSCEHFAGEEPYEDARRRELEAAAARFCDGREKIFADLVARHRDDCAIRQALIGVNLRYDLSPGLDLKPCEG</sequence>
<evidence type="ECO:0000313" key="5">
    <source>
        <dbReference type="Proteomes" id="UP000784064"/>
    </source>
</evidence>